<keyword evidence="1" id="KW-0732">Signal</keyword>
<accession>A0A6P4Z807</accession>
<organism evidence="2 3">
    <name type="scientific">Branchiostoma belcheri</name>
    <name type="common">Amphioxus</name>
    <dbReference type="NCBI Taxonomy" id="7741"/>
    <lineage>
        <taxon>Eukaryota</taxon>
        <taxon>Metazoa</taxon>
        <taxon>Chordata</taxon>
        <taxon>Cephalochordata</taxon>
        <taxon>Leptocardii</taxon>
        <taxon>Amphioxiformes</taxon>
        <taxon>Branchiostomatidae</taxon>
        <taxon>Branchiostoma</taxon>
    </lineage>
</organism>
<protein>
    <submittedName>
        <fullName evidence="3">Uncharacterized protein LOC109472057</fullName>
    </submittedName>
</protein>
<evidence type="ECO:0000313" key="2">
    <source>
        <dbReference type="Proteomes" id="UP000515135"/>
    </source>
</evidence>
<sequence>MGLLAAVLALQSVDGPTWLDTGGWAVVSSVGGEANLTIDGNNASYWEPDPVRLVSARATGSFYLELDLQEHYQLDRLSLTIPALSGGSTDISFQLWILQYGMTTADGVIWTDARTFFISREQRSWTWEFRGFRATGRYWRLVMPLDRQSGSQAAVAEVQFRGQVVVAQQMSMLELPQSLVSRLDDISSLQFINLKSTVETNQ</sequence>
<evidence type="ECO:0000313" key="3">
    <source>
        <dbReference type="RefSeq" id="XP_019627192.1"/>
    </source>
</evidence>
<dbReference type="GeneID" id="109472057"/>
<dbReference type="InterPro" id="IPR008979">
    <property type="entry name" value="Galactose-bd-like_sf"/>
</dbReference>
<proteinExistence type="predicted"/>
<dbReference type="AlphaFoldDB" id="A0A6P4Z807"/>
<feature type="signal peptide" evidence="1">
    <location>
        <begin position="1"/>
        <end position="15"/>
    </location>
</feature>
<dbReference type="KEGG" id="bbel:109472057"/>
<dbReference type="SUPFAM" id="SSF49785">
    <property type="entry name" value="Galactose-binding domain-like"/>
    <property type="match status" value="1"/>
</dbReference>
<feature type="chain" id="PRO_5028474399" evidence="1">
    <location>
        <begin position="16"/>
        <end position="202"/>
    </location>
</feature>
<dbReference type="Gene3D" id="2.60.120.260">
    <property type="entry name" value="Galactose-binding domain-like"/>
    <property type="match status" value="1"/>
</dbReference>
<name>A0A6P4Z807_BRABE</name>
<dbReference type="RefSeq" id="XP_019627192.1">
    <property type="nucleotide sequence ID" value="XM_019771633.1"/>
</dbReference>
<gene>
    <name evidence="3" type="primary">LOC109472057</name>
</gene>
<keyword evidence="2" id="KW-1185">Reference proteome</keyword>
<reference evidence="3" key="1">
    <citation type="submission" date="2025-08" db="UniProtKB">
        <authorList>
            <consortium name="RefSeq"/>
        </authorList>
    </citation>
    <scope>IDENTIFICATION</scope>
    <source>
        <tissue evidence="3">Gonad</tissue>
    </source>
</reference>
<evidence type="ECO:0000256" key="1">
    <source>
        <dbReference type="SAM" id="SignalP"/>
    </source>
</evidence>
<dbReference type="Proteomes" id="UP000515135">
    <property type="component" value="Unplaced"/>
</dbReference>